<evidence type="ECO:0000313" key="1">
    <source>
        <dbReference type="EMBL" id="KAI5082076.1"/>
    </source>
</evidence>
<dbReference type="AlphaFoldDB" id="A0A9D4ZQE3"/>
<protein>
    <submittedName>
        <fullName evidence="1">Uncharacterized protein</fullName>
    </submittedName>
</protein>
<organism evidence="1 2">
    <name type="scientific">Adiantum capillus-veneris</name>
    <name type="common">Maidenhair fern</name>
    <dbReference type="NCBI Taxonomy" id="13818"/>
    <lineage>
        <taxon>Eukaryota</taxon>
        <taxon>Viridiplantae</taxon>
        <taxon>Streptophyta</taxon>
        <taxon>Embryophyta</taxon>
        <taxon>Tracheophyta</taxon>
        <taxon>Polypodiopsida</taxon>
        <taxon>Polypodiidae</taxon>
        <taxon>Polypodiales</taxon>
        <taxon>Pteridineae</taxon>
        <taxon>Pteridaceae</taxon>
        <taxon>Vittarioideae</taxon>
        <taxon>Adiantum</taxon>
    </lineage>
</organism>
<name>A0A9D4ZQE3_ADICA</name>
<evidence type="ECO:0000313" key="2">
    <source>
        <dbReference type="Proteomes" id="UP000886520"/>
    </source>
</evidence>
<accession>A0A9D4ZQE3</accession>
<proteinExistence type="predicted"/>
<comment type="caution">
    <text evidence="1">The sequence shown here is derived from an EMBL/GenBank/DDBJ whole genome shotgun (WGS) entry which is preliminary data.</text>
</comment>
<dbReference type="EMBL" id="JABFUD020000003">
    <property type="protein sequence ID" value="KAI5082076.1"/>
    <property type="molecule type" value="Genomic_DNA"/>
</dbReference>
<sequence>MEQLQFKDIHVLLSNHPQLSDLSFEHCRFARDRELMLEWEDVCGPLCVAVLRQFLWEYYSKEQGRMEEEEEEGLKEAMLSCLLKSLPVD</sequence>
<gene>
    <name evidence="1" type="ORF">GOP47_0001819</name>
</gene>
<keyword evidence="2" id="KW-1185">Reference proteome</keyword>
<reference evidence="1" key="1">
    <citation type="submission" date="2021-01" db="EMBL/GenBank/DDBJ databases">
        <title>Adiantum capillus-veneris genome.</title>
        <authorList>
            <person name="Fang Y."/>
            <person name="Liao Q."/>
        </authorList>
    </citation>
    <scope>NUCLEOTIDE SEQUENCE</scope>
    <source>
        <strain evidence="1">H3</strain>
        <tissue evidence="1">Leaf</tissue>
    </source>
</reference>
<dbReference type="Proteomes" id="UP000886520">
    <property type="component" value="Chromosome 2"/>
</dbReference>